<dbReference type="FunFam" id="1.10.287.950:FF:000001">
    <property type="entry name" value="Methyl-accepting chemotaxis sensory transducer"/>
    <property type="match status" value="1"/>
</dbReference>
<dbReference type="InterPro" id="IPR004089">
    <property type="entry name" value="MCPsignal_dom"/>
</dbReference>
<dbReference type="SMART" id="SM00283">
    <property type="entry name" value="MA"/>
    <property type="match status" value="1"/>
</dbReference>
<dbReference type="CDD" id="cd06225">
    <property type="entry name" value="HAMP"/>
    <property type="match status" value="1"/>
</dbReference>
<dbReference type="SMART" id="SM01049">
    <property type="entry name" value="Cache_2"/>
    <property type="match status" value="1"/>
</dbReference>
<dbReference type="PROSITE" id="PS50885">
    <property type="entry name" value="HAMP"/>
    <property type="match status" value="1"/>
</dbReference>
<keyword evidence="2" id="KW-1003">Cell membrane</keyword>
<dbReference type="PANTHER" id="PTHR32089:SF112">
    <property type="entry name" value="LYSOZYME-LIKE PROTEIN-RELATED"/>
    <property type="match status" value="1"/>
</dbReference>
<dbReference type="Pfam" id="PF08269">
    <property type="entry name" value="dCache_2"/>
    <property type="match status" value="1"/>
</dbReference>
<dbReference type="Pfam" id="PF00015">
    <property type="entry name" value="MCPsignal"/>
    <property type="match status" value="1"/>
</dbReference>
<keyword evidence="16" id="KW-1185">Reference proteome</keyword>
<dbReference type="Proteomes" id="UP001304419">
    <property type="component" value="Chromosome 1"/>
</dbReference>
<dbReference type="SUPFAM" id="SSF58104">
    <property type="entry name" value="Methyl-accepting chemotaxis protein (MCP) signaling domain"/>
    <property type="match status" value="1"/>
</dbReference>
<dbReference type="GO" id="GO:0005886">
    <property type="term" value="C:plasma membrane"/>
    <property type="evidence" value="ECO:0007669"/>
    <property type="project" value="UniProtKB-SubCell"/>
</dbReference>
<evidence type="ECO:0000256" key="1">
    <source>
        <dbReference type="ARBA" id="ARBA00004651"/>
    </source>
</evidence>
<dbReference type="AlphaFoldDB" id="A0A8I2HA14"/>
<dbReference type="InterPro" id="IPR004010">
    <property type="entry name" value="Double_Cache_2"/>
</dbReference>
<dbReference type="PANTHER" id="PTHR32089">
    <property type="entry name" value="METHYL-ACCEPTING CHEMOTAXIS PROTEIN MCPB"/>
    <property type="match status" value="1"/>
</dbReference>
<evidence type="ECO:0000259" key="11">
    <source>
        <dbReference type="PROSITE" id="PS50111"/>
    </source>
</evidence>
<evidence type="ECO:0000313" key="15">
    <source>
        <dbReference type="Proteomes" id="UP000646877"/>
    </source>
</evidence>
<evidence type="ECO:0000313" key="13">
    <source>
        <dbReference type="EMBL" id="NLR22891.1"/>
    </source>
</evidence>
<feature type="domain" description="HAMP" evidence="12">
    <location>
        <begin position="215"/>
        <end position="269"/>
    </location>
</feature>
<dbReference type="EMBL" id="WEIA01000011">
    <property type="protein sequence ID" value="NLR22891.1"/>
    <property type="molecule type" value="Genomic_DNA"/>
</dbReference>
<dbReference type="Gene3D" id="3.30.450.20">
    <property type="entry name" value="PAS domain"/>
    <property type="match status" value="1"/>
</dbReference>
<gene>
    <name evidence="13" type="ORF">F9Y85_16575</name>
    <name evidence="14" type="ORF">R5H13_14225</name>
</gene>
<evidence type="ECO:0000256" key="9">
    <source>
        <dbReference type="SAM" id="MobiDB-lite"/>
    </source>
</evidence>
<dbReference type="Proteomes" id="UP000646877">
    <property type="component" value="Unassembled WGS sequence"/>
</dbReference>
<comment type="similarity">
    <text evidence="7">Belongs to the methyl-accepting chemotaxis (MCP) protein family.</text>
</comment>
<dbReference type="InterPro" id="IPR033480">
    <property type="entry name" value="sCache_2"/>
</dbReference>
<protein>
    <submittedName>
        <fullName evidence="13">Methyl-accepting chemotaxis protein</fullName>
    </submittedName>
</protein>
<evidence type="ECO:0000313" key="14">
    <source>
        <dbReference type="EMBL" id="WOX27799.1"/>
    </source>
</evidence>
<dbReference type="GO" id="GO:0007165">
    <property type="term" value="P:signal transduction"/>
    <property type="evidence" value="ECO:0007669"/>
    <property type="project" value="UniProtKB-KW"/>
</dbReference>
<reference evidence="13" key="1">
    <citation type="submission" date="2019-10" db="EMBL/GenBank/DDBJ databases">
        <authorList>
            <person name="Paulsen S."/>
        </authorList>
    </citation>
    <scope>NUCLEOTIDE SEQUENCE</scope>
    <source>
        <strain evidence="13">LMG 19692</strain>
    </source>
</reference>
<sequence>MSKQFFRNLTIFQRLALLIIVVIIGVILQSAVSLSQQYDALEKQQYHKTQNLVENAYSLVAYFHQQYVSGKLPEAQAKSAALDAVAALRYEGNNYFWINDYHPKMVMHPFKSELNGKDLSQSKDPTGKRLFVEMVQVAEKSGAGFVPYLWPKPGKEAPVEKISYVKAFTPWGWIIGSGVYLDTIEAEFAHIRNLLLIEMAVLIILLFPFSAIIGKSIITPIQQAKDMMKDIAQGEGDLTRQLDESGKDEITALAKYFNLYTEKMRHSIATVAHNAKEVETLANQVKAAGEENLAFIESQNDNSRQVATAAEQMTMQVREISSNADTAEHSAADARNYSEKGKQTISQTIAAIKKLSEQIQSVSVTTTSLAQESQHIGSVLDVIRGIAEQTNLLALNAAIEAARAGEQGRGFAVVADEVRTLASRTGQSTDEIHNMIERLQKEAQQAVAAVKISQQISEQTVEQVQLADNALTEIERLIDAISDMSTHIAKATDEQSLAAQEVNERIAQLSDSTHHSLDTTHSLNNTSEQLTRASHELSDIVNRFRV</sequence>
<evidence type="ECO:0000256" key="4">
    <source>
        <dbReference type="ARBA" id="ARBA00022989"/>
    </source>
</evidence>
<feature type="region of interest" description="Disordered" evidence="9">
    <location>
        <begin position="510"/>
        <end position="530"/>
    </location>
</feature>
<keyword evidence="4 10" id="KW-1133">Transmembrane helix</keyword>
<name>A0A8I2HA14_9GAMM</name>
<feature type="compositionally biased region" description="Polar residues" evidence="9">
    <location>
        <begin position="519"/>
        <end position="530"/>
    </location>
</feature>
<dbReference type="RefSeq" id="WP_039493720.1">
    <property type="nucleotide sequence ID" value="NZ_CBCSDF010000012.1"/>
</dbReference>
<keyword evidence="6 8" id="KW-0807">Transducer</keyword>
<evidence type="ECO:0000256" key="10">
    <source>
        <dbReference type="SAM" id="Phobius"/>
    </source>
</evidence>
<evidence type="ECO:0000259" key="12">
    <source>
        <dbReference type="PROSITE" id="PS50885"/>
    </source>
</evidence>
<organism evidence="13 15">
    <name type="scientific">Pseudoalteromonas maricaloris</name>
    <dbReference type="NCBI Taxonomy" id="184924"/>
    <lineage>
        <taxon>Bacteria</taxon>
        <taxon>Pseudomonadati</taxon>
        <taxon>Pseudomonadota</taxon>
        <taxon>Gammaproteobacteria</taxon>
        <taxon>Alteromonadales</taxon>
        <taxon>Pseudoalteromonadaceae</taxon>
        <taxon>Pseudoalteromonas</taxon>
    </lineage>
</organism>
<keyword evidence="5 10" id="KW-0472">Membrane</keyword>
<dbReference type="EMBL" id="CP137578">
    <property type="protein sequence ID" value="WOX27799.1"/>
    <property type="molecule type" value="Genomic_DNA"/>
</dbReference>
<dbReference type="SMART" id="SM00304">
    <property type="entry name" value="HAMP"/>
    <property type="match status" value="1"/>
</dbReference>
<evidence type="ECO:0000256" key="3">
    <source>
        <dbReference type="ARBA" id="ARBA00022692"/>
    </source>
</evidence>
<accession>A0A8I2HA14</accession>
<reference evidence="14 16" key="2">
    <citation type="submission" date="2023-10" db="EMBL/GenBank/DDBJ databases">
        <title>To unveil natural product biosynthetic capacity in Pseudoalteromonas.</title>
        <authorList>
            <person name="Wang J."/>
        </authorList>
    </citation>
    <scope>NUCLEOTIDE SEQUENCE [LARGE SCALE GENOMIC DNA]</scope>
    <source>
        <strain evidence="14 16">DSM 15914</strain>
    </source>
</reference>
<evidence type="ECO:0000256" key="6">
    <source>
        <dbReference type="ARBA" id="ARBA00023224"/>
    </source>
</evidence>
<dbReference type="PROSITE" id="PS50111">
    <property type="entry name" value="CHEMOTAXIS_TRANSDUC_2"/>
    <property type="match status" value="1"/>
</dbReference>
<dbReference type="Pfam" id="PF00672">
    <property type="entry name" value="HAMP"/>
    <property type="match status" value="1"/>
</dbReference>
<evidence type="ECO:0000256" key="7">
    <source>
        <dbReference type="ARBA" id="ARBA00029447"/>
    </source>
</evidence>
<dbReference type="Gene3D" id="1.10.287.950">
    <property type="entry name" value="Methyl-accepting chemotaxis protein"/>
    <property type="match status" value="1"/>
</dbReference>
<dbReference type="CDD" id="cd11386">
    <property type="entry name" value="MCP_signal"/>
    <property type="match status" value="1"/>
</dbReference>
<comment type="subcellular location">
    <subcellularLocation>
        <location evidence="1">Cell membrane</location>
        <topology evidence="1">Multi-pass membrane protein</topology>
    </subcellularLocation>
</comment>
<feature type="transmembrane region" description="Helical" evidence="10">
    <location>
        <begin position="194"/>
        <end position="218"/>
    </location>
</feature>
<dbReference type="GO" id="GO:0006935">
    <property type="term" value="P:chemotaxis"/>
    <property type="evidence" value="ECO:0007669"/>
    <property type="project" value="UniProtKB-ARBA"/>
</dbReference>
<evidence type="ECO:0000256" key="2">
    <source>
        <dbReference type="ARBA" id="ARBA00022475"/>
    </source>
</evidence>
<evidence type="ECO:0000313" key="16">
    <source>
        <dbReference type="Proteomes" id="UP001304419"/>
    </source>
</evidence>
<evidence type="ECO:0000256" key="8">
    <source>
        <dbReference type="PROSITE-ProRule" id="PRU00284"/>
    </source>
</evidence>
<proteinExistence type="inferred from homology"/>
<evidence type="ECO:0000256" key="5">
    <source>
        <dbReference type="ARBA" id="ARBA00023136"/>
    </source>
</evidence>
<feature type="domain" description="Methyl-accepting transducer" evidence="11">
    <location>
        <begin position="274"/>
        <end position="510"/>
    </location>
</feature>
<keyword evidence="3 10" id="KW-0812">Transmembrane</keyword>
<dbReference type="InterPro" id="IPR003660">
    <property type="entry name" value="HAMP_dom"/>
</dbReference>